<dbReference type="AlphaFoldDB" id="A0AAV9UBY0"/>
<evidence type="ECO:0000313" key="1">
    <source>
        <dbReference type="EMBL" id="KAK6338963.1"/>
    </source>
</evidence>
<comment type="caution">
    <text evidence="1">The sequence shown here is derived from an EMBL/GenBank/DDBJ whole genome shotgun (WGS) entry which is preliminary data.</text>
</comment>
<organism evidence="1 2">
    <name type="scientific">Orbilia brochopaga</name>
    <dbReference type="NCBI Taxonomy" id="3140254"/>
    <lineage>
        <taxon>Eukaryota</taxon>
        <taxon>Fungi</taxon>
        <taxon>Dikarya</taxon>
        <taxon>Ascomycota</taxon>
        <taxon>Pezizomycotina</taxon>
        <taxon>Orbiliomycetes</taxon>
        <taxon>Orbiliales</taxon>
        <taxon>Orbiliaceae</taxon>
        <taxon>Orbilia</taxon>
    </lineage>
</organism>
<proteinExistence type="predicted"/>
<name>A0AAV9UBY0_9PEZI</name>
<keyword evidence="2" id="KW-1185">Reference proteome</keyword>
<dbReference type="Proteomes" id="UP001375240">
    <property type="component" value="Unassembled WGS sequence"/>
</dbReference>
<protein>
    <submittedName>
        <fullName evidence="1">Uncharacterized protein</fullName>
    </submittedName>
</protein>
<dbReference type="EMBL" id="JAVHNQ010000009">
    <property type="protein sequence ID" value="KAK6338963.1"/>
    <property type="molecule type" value="Genomic_DNA"/>
</dbReference>
<gene>
    <name evidence="1" type="ORF">TWF696_009761</name>
</gene>
<reference evidence="1 2" key="1">
    <citation type="submission" date="2019-10" db="EMBL/GenBank/DDBJ databases">
        <authorList>
            <person name="Palmer J.M."/>
        </authorList>
    </citation>
    <scope>NUCLEOTIDE SEQUENCE [LARGE SCALE GENOMIC DNA]</scope>
    <source>
        <strain evidence="1 2">TWF696</strain>
    </source>
</reference>
<accession>A0AAV9UBY0</accession>
<evidence type="ECO:0000313" key="2">
    <source>
        <dbReference type="Proteomes" id="UP001375240"/>
    </source>
</evidence>
<sequence>MKDYELLIIVFGLGIDPEERSHWSFGLRRLGDEYGDMYQVLLVDRDKMWYHLDRRSGVKLQTKISEGILQVAILSGTQKRRAEEIISKEKPPKDGMNKCQDWILDCITGLEAEELVESGTAHFIASLIGLPAATVASIAGSKWTKTDS</sequence>